<gene>
    <name evidence="2" type="ORF">TVY486_0600570</name>
</gene>
<feature type="region of interest" description="Disordered" evidence="1">
    <location>
        <begin position="691"/>
        <end position="717"/>
    </location>
</feature>
<organism evidence="2">
    <name type="scientific">Trypanosoma vivax (strain Y486)</name>
    <dbReference type="NCBI Taxonomy" id="1055687"/>
    <lineage>
        <taxon>Eukaryota</taxon>
        <taxon>Discoba</taxon>
        <taxon>Euglenozoa</taxon>
        <taxon>Kinetoplastea</taxon>
        <taxon>Metakinetoplastina</taxon>
        <taxon>Trypanosomatida</taxon>
        <taxon>Trypanosomatidae</taxon>
        <taxon>Trypanosoma</taxon>
        <taxon>Duttonella</taxon>
    </lineage>
</organism>
<name>G0TWC8_TRYVY</name>
<dbReference type="AlphaFoldDB" id="G0TWC8"/>
<feature type="compositionally biased region" description="Basic and acidic residues" evidence="1">
    <location>
        <begin position="771"/>
        <end position="794"/>
    </location>
</feature>
<evidence type="ECO:0000313" key="2">
    <source>
        <dbReference type="EMBL" id="CCC48266.1"/>
    </source>
</evidence>
<feature type="compositionally biased region" description="Basic and acidic residues" evidence="1">
    <location>
        <begin position="691"/>
        <end position="714"/>
    </location>
</feature>
<dbReference type="EMBL" id="HE573022">
    <property type="protein sequence ID" value="CCC48266.1"/>
    <property type="molecule type" value="Genomic_DNA"/>
</dbReference>
<proteinExistence type="predicted"/>
<feature type="compositionally biased region" description="Basic and acidic residues" evidence="1">
    <location>
        <begin position="571"/>
        <end position="580"/>
    </location>
</feature>
<evidence type="ECO:0000256" key="1">
    <source>
        <dbReference type="SAM" id="MobiDB-lite"/>
    </source>
</evidence>
<protein>
    <submittedName>
        <fullName evidence="2">Uncharacterized protein</fullName>
    </submittedName>
</protein>
<accession>G0TWC8</accession>
<feature type="region of interest" description="Disordered" evidence="1">
    <location>
        <begin position="754"/>
        <end position="823"/>
    </location>
</feature>
<feature type="compositionally biased region" description="Low complexity" evidence="1">
    <location>
        <begin position="799"/>
        <end position="816"/>
    </location>
</feature>
<dbReference type="VEuPathDB" id="TriTrypDB:TvY486_0600570"/>
<reference evidence="2" key="1">
    <citation type="journal article" date="2012" name="Proc. Natl. Acad. Sci. U.S.A.">
        <title>Antigenic diversity is generated by distinct evolutionary mechanisms in African trypanosome species.</title>
        <authorList>
            <person name="Jackson A.P."/>
            <person name="Berry A."/>
            <person name="Aslett M."/>
            <person name="Allison H.C."/>
            <person name="Burton P."/>
            <person name="Vavrova-Anderson J."/>
            <person name="Brown R."/>
            <person name="Browne H."/>
            <person name="Corton N."/>
            <person name="Hauser H."/>
            <person name="Gamble J."/>
            <person name="Gilderthorp R."/>
            <person name="Marcello L."/>
            <person name="McQuillan J."/>
            <person name="Otto T.D."/>
            <person name="Quail M.A."/>
            <person name="Sanders M.J."/>
            <person name="van Tonder A."/>
            <person name="Ginger M.L."/>
            <person name="Field M.C."/>
            <person name="Barry J.D."/>
            <person name="Hertz-Fowler C."/>
            <person name="Berriman M."/>
        </authorList>
    </citation>
    <scope>NUCLEOTIDE SEQUENCE</scope>
    <source>
        <strain evidence="2">Y486</strain>
    </source>
</reference>
<dbReference type="OMA" id="RCIEIWR"/>
<feature type="compositionally biased region" description="Polar residues" evidence="1">
    <location>
        <begin position="759"/>
        <end position="770"/>
    </location>
</feature>
<feature type="region of interest" description="Disordered" evidence="1">
    <location>
        <begin position="551"/>
        <end position="580"/>
    </location>
</feature>
<sequence>MSQTLEQLLPLLVNHLAGSLSDDSSTRLNGGVKGDRSDIRLKTANVAHVEACESSSDHAHLASNTLASPSCFGDNVCESSSCSGAIANKHVGCSSIGASDYRVQCSYARWRRCIDIWRNLLGSDTLFLALLFHSGSLWASECPKTEQGDHTFLESDGVEGRSWSDSVLCFLGIREETTNECNSTSEFCFNTGRSGRLSYNRSGGPLSDSGAKVMRAEKASACDAHLGDESVQRVATGFLIEWFAKVDSCGKEFARAYYFSCALKIVALVENTTLIESVAHLNNLVSHDPCFWSHAASFCSILCCLLVEEARQFRHQVSMLLLPPPFFMLNFNLIGSGSRLGVWLPTTPTEAAAAGSQIKGEFYSCEVCSSGVMLRLPHGSLASGEGGDLVLALRLLDEAYVGSRDTLPLAPNTQLFQTKGDNLSGKTMGTRRRQNVPCTISSSLGTEHPPPQRYWSAMRKETHGYVHLDLVRPRSLANMTPSSTAPTGNTGRRRMQQQQGILITVPLQRGSRNIAMRDPLVAIVFALETIAKRLIGCRGVFFSHQKLNSESTLKTGTGDENGPPNGTTQVEGHKKTLQESKHKTQWEHSFLNFGNREEELECLVECALVLLLEALLLSCALSAEVLPHIDEWSVELVSGIVDLALSTPWPVVRNFRTAGYALCLIHSGQQHQALLIAIGLFATLTQRQHNNEEQQHAEECKEKRREHSKKDQFDKTPIGRSGTGWWEVFKASVLNDENISSNLCSVMSKLIHRTEKADSSSTKAKKNSNMETKEAEEQNTNKRNEATHDKRKEVQISWNEQTTRATQTTNEETTSTNKKDNTKNISRAKKLYKKIQKAKEAKIQDKVKIEQKFKNVIAKLWWEIEQTKVKKIAL</sequence>